<dbReference type="EMBL" id="JBHRYQ010000001">
    <property type="protein sequence ID" value="MFC3811627.1"/>
    <property type="molecule type" value="Genomic_DNA"/>
</dbReference>
<organism evidence="1 2">
    <name type="scientific">Lacihabitans lacunae</name>
    <dbReference type="NCBI Taxonomy" id="1028214"/>
    <lineage>
        <taxon>Bacteria</taxon>
        <taxon>Pseudomonadati</taxon>
        <taxon>Bacteroidota</taxon>
        <taxon>Cytophagia</taxon>
        <taxon>Cytophagales</taxon>
        <taxon>Leadbetterellaceae</taxon>
        <taxon>Lacihabitans</taxon>
    </lineage>
</organism>
<dbReference type="RefSeq" id="WP_379838463.1">
    <property type="nucleotide sequence ID" value="NZ_JBHRYQ010000001.1"/>
</dbReference>
<name>A0ABV7Z035_9BACT</name>
<evidence type="ECO:0000313" key="2">
    <source>
        <dbReference type="Proteomes" id="UP001595616"/>
    </source>
</evidence>
<gene>
    <name evidence="1" type="ORF">ACFOOI_13275</name>
</gene>
<protein>
    <submittedName>
        <fullName evidence="1">Uncharacterized protein</fullName>
    </submittedName>
</protein>
<evidence type="ECO:0000313" key="1">
    <source>
        <dbReference type="EMBL" id="MFC3811627.1"/>
    </source>
</evidence>
<reference evidence="2" key="1">
    <citation type="journal article" date="2019" name="Int. J. Syst. Evol. Microbiol.">
        <title>The Global Catalogue of Microorganisms (GCM) 10K type strain sequencing project: providing services to taxonomists for standard genome sequencing and annotation.</title>
        <authorList>
            <consortium name="The Broad Institute Genomics Platform"/>
            <consortium name="The Broad Institute Genome Sequencing Center for Infectious Disease"/>
            <person name="Wu L."/>
            <person name="Ma J."/>
        </authorList>
    </citation>
    <scope>NUCLEOTIDE SEQUENCE [LARGE SCALE GENOMIC DNA]</scope>
    <source>
        <strain evidence="2">CECT 7956</strain>
    </source>
</reference>
<accession>A0ABV7Z035</accession>
<keyword evidence="2" id="KW-1185">Reference proteome</keyword>
<proteinExistence type="predicted"/>
<sequence length="80" mass="9547">MILSTIELIIKLEEITPEGLEVLLHIGVLTTTKAVYLKNELIYIFHMEYDWDFKTNEGFSKKEMLEKYPKTRWKVKQVID</sequence>
<dbReference type="Proteomes" id="UP001595616">
    <property type="component" value="Unassembled WGS sequence"/>
</dbReference>
<comment type="caution">
    <text evidence="1">The sequence shown here is derived from an EMBL/GenBank/DDBJ whole genome shotgun (WGS) entry which is preliminary data.</text>
</comment>